<keyword evidence="3" id="KW-1185">Reference proteome</keyword>
<dbReference type="RefSeq" id="WP_168548363.1">
    <property type="nucleotide sequence ID" value="NZ_JAAXPR010000002.1"/>
</dbReference>
<dbReference type="GO" id="GO:0016747">
    <property type="term" value="F:acyltransferase activity, transferring groups other than amino-acyl groups"/>
    <property type="evidence" value="ECO:0007669"/>
    <property type="project" value="InterPro"/>
</dbReference>
<dbReference type="AlphaFoldDB" id="A0A7X6S0R3"/>
<name>A0A7X6S0R3_9STRE</name>
<proteinExistence type="predicted"/>
<dbReference type="Gene3D" id="3.40.630.30">
    <property type="match status" value="1"/>
</dbReference>
<dbReference type="Pfam" id="PF13302">
    <property type="entry name" value="Acetyltransf_3"/>
    <property type="match status" value="1"/>
</dbReference>
<organism evidence="2 3">
    <name type="scientific">Streptococcus ovuberis</name>
    <dbReference type="NCBI Taxonomy" id="1936207"/>
    <lineage>
        <taxon>Bacteria</taxon>
        <taxon>Bacillati</taxon>
        <taxon>Bacillota</taxon>
        <taxon>Bacilli</taxon>
        <taxon>Lactobacillales</taxon>
        <taxon>Streptococcaceae</taxon>
        <taxon>Streptococcus</taxon>
    </lineage>
</organism>
<reference evidence="2 3" key="1">
    <citation type="submission" date="2020-04" db="EMBL/GenBank/DDBJ databases">
        <title>MicrobeNet Type strains.</title>
        <authorList>
            <person name="Nicholson A.C."/>
        </authorList>
    </citation>
    <scope>NUCLEOTIDE SEQUENCE [LARGE SCALE GENOMIC DNA]</scope>
    <source>
        <strain evidence="2 3">CCUG 69612</strain>
    </source>
</reference>
<gene>
    <name evidence="2" type="ORF">HF992_01865</name>
</gene>
<dbReference type="Proteomes" id="UP000522720">
    <property type="component" value="Unassembled WGS sequence"/>
</dbReference>
<dbReference type="EMBL" id="JAAXPR010000002">
    <property type="protein sequence ID" value="NKZ19610.1"/>
    <property type="molecule type" value="Genomic_DNA"/>
</dbReference>
<feature type="domain" description="N-acetyltransferase" evidence="1">
    <location>
        <begin position="32"/>
        <end position="167"/>
    </location>
</feature>
<dbReference type="InterPro" id="IPR016181">
    <property type="entry name" value="Acyl_CoA_acyltransferase"/>
</dbReference>
<keyword evidence="2" id="KW-0808">Transferase</keyword>
<evidence type="ECO:0000313" key="3">
    <source>
        <dbReference type="Proteomes" id="UP000522720"/>
    </source>
</evidence>
<comment type="caution">
    <text evidence="2">The sequence shown here is derived from an EMBL/GenBank/DDBJ whole genome shotgun (WGS) entry which is preliminary data.</text>
</comment>
<dbReference type="PROSITE" id="PS51186">
    <property type="entry name" value="GNAT"/>
    <property type="match status" value="1"/>
</dbReference>
<protein>
    <submittedName>
        <fullName evidence="2">GNAT family N-acetyltransferase</fullName>
    </submittedName>
</protein>
<dbReference type="PANTHER" id="PTHR39173">
    <property type="entry name" value="ACETYLTRANSFERASE"/>
    <property type="match status" value="1"/>
</dbReference>
<accession>A0A7X6S0R3</accession>
<evidence type="ECO:0000313" key="2">
    <source>
        <dbReference type="EMBL" id="NKZ19610.1"/>
    </source>
</evidence>
<dbReference type="SUPFAM" id="SSF55729">
    <property type="entry name" value="Acyl-CoA N-acyltransferases (Nat)"/>
    <property type="match status" value="1"/>
</dbReference>
<evidence type="ECO:0000259" key="1">
    <source>
        <dbReference type="PROSITE" id="PS51186"/>
    </source>
</evidence>
<sequence>MYLRRPCLADKSAFLEMLAEFEAANSPFVGAISSWTAAKGNFEAWLQLIQEQEQADVLDRGIGRFVHLLSFSDSGDLLGIFSFSKDTTPAIVDMYGHIGYSIRPSQRGKGYGTIQLRLGLLELKQFGLKRLMLVCDADNKPSRQMILANGGVLEDVRESTERYWVEV</sequence>
<dbReference type="InterPro" id="IPR000182">
    <property type="entry name" value="GNAT_dom"/>
</dbReference>
<dbReference type="PANTHER" id="PTHR39173:SF1">
    <property type="entry name" value="ACETYLTRANSFERASE"/>
    <property type="match status" value="1"/>
</dbReference>